<feature type="chain" id="PRO_5046117718" evidence="4">
    <location>
        <begin position="20"/>
        <end position="288"/>
    </location>
</feature>
<dbReference type="PANTHER" id="PTHR43580">
    <property type="entry name" value="OXIDOREDUCTASE GLYR1-RELATED"/>
    <property type="match status" value="1"/>
</dbReference>
<evidence type="ECO:0000256" key="3">
    <source>
        <dbReference type="ARBA" id="ARBA00023027"/>
    </source>
</evidence>
<dbReference type="InterPro" id="IPR015815">
    <property type="entry name" value="HIBADH-related"/>
</dbReference>
<keyword evidence="3" id="KW-0520">NAD</keyword>
<dbReference type="GO" id="GO:0008442">
    <property type="term" value="F:3-hydroxyisobutyrate dehydrogenase activity"/>
    <property type="evidence" value="ECO:0007669"/>
    <property type="project" value="UniProtKB-EC"/>
</dbReference>
<dbReference type="InterPro" id="IPR013328">
    <property type="entry name" value="6PGD_dom2"/>
</dbReference>
<evidence type="ECO:0000256" key="2">
    <source>
        <dbReference type="ARBA" id="ARBA00023002"/>
    </source>
</evidence>
<dbReference type="InterPro" id="IPR006115">
    <property type="entry name" value="6PGDH_NADP-bd"/>
</dbReference>
<evidence type="ECO:0000313" key="7">
    <source>
        <dbReference type="EMBL" id="MDR7363476.1"/>
    </source>
</evidence>
<keyword evidence="4" id="KW-0732">Signal</keyword>
<name>A0ABU2BYJ9_9ACTN</name>
<comment type="caution">
    <text evidence="7">The sequence shown here is derived from an EMBL/GenBank/DDBJ whole genome shotgun (WGS) entry which is preliminary data.</text>
</comment>
<dbReference type="InterPro" id="IPR008927">
    <property type="entry name" value="6-PGluconate_DH-like_C_sf"/>
</dbReference>
<dbReference type="EMBL" id="JAVDYG010000001">
    <property type="protein sequence ID" value="MDR7363476.1"/>
    <property type="molecule type" value="Genomic_DNA"/>
</dbReference>
<dbReference type="RefSeq" id="WP_310303927.1">
    <property type="nucleotide sequence ID" value="NZ_BAAAPS010000003.1"/>
</dbReference>
<dbReference type="Gene3D" id="1.10.1040.10">
    <property type="entry name" value="N-(1-d-carboxylethyl)-l-norvaline Dehydrogenase, domain 2"/>
    <property type="match status" value="1"/>
</dbReference>
<dbReference type="Pfam" id="PF14833">
    <property type="entry name" value="NAD_binding_11"/>
    <property type="match status" value="1"/>
</dbReference>
<dbReference type="SUPFAM" id="SSF48179">
    <property type="entry name" value="6-phosphogluconate dehydrogenase C-terminal domain-like"/>
    <property type="match status" value="1"/>
</dbReference>
<feature type="signal peptide" evidence="4">
    <location>
        <begin position="1"/>
        <end position="19"/>
    </location>
</feature>
<dbReference type="InterPro" id="IPR029154">
    <property type="entry name" value="HIBADH-like_NADP-bd"/>
</dbReference>
<comment type="similarity">
    <text evidence="1">Belongs to the HIBADH-related family.</text>
</comment>
<dbReference type="Pfam" id="PF03446">
    <property type="entry name" value="NAD_binding_2"/>
    <property type="match status" value="1"/>
</dbReference>
<accession>A0ABU2BYJ9</accession>
<organism evidence="7 8">
    <name type="scientific">Nocardioides marmoribigeumensis</name>
    <dbReference type="NCBI Taxonomy" id="433649"/>
    <lineage>
        <taxon>Bacteria</taxon>
        <taxon>Bacillati</taxon>
        <taxon>Actinomycetota</taxon>
        <taxon>Actinomycetes</taxon>
        <taxon>Propionibacteriales</taxon>
        <taxon>Nocardioidaceae</taxon>
        <taxon>Nocardioides</taxon>
    </lineage>
</organism>
<keyword evidence="8" id="KW-1185">Reference proteome</keyword>
<feature type="domain" description="3-hydroxyisobutyrate dehydrogenase-like NAD-binding" evidence="6">
    <location>
        <begin position="165"/>
        <end position="282"/>
    </location>
</feature>
<evidence type="ECO:0000256" key="1">
    <source>
        <dbReference type="ARBA" id="ARBA00009080"/>
    </source>
</evidence>
<dbReference type="Proteomes" id="UP001183648">
    <property type="component" value="Unassembled WGS sequence"/>
</dbReference>
<gene>
    <name evidence="7" type="ORF">J2S63_003029</name>
</gene>
<reference evidence="7 8" key="1">
    <citation type="submission" date="2023-07" db="EMBL/GenBank/DDBJ databases">
        <title>Sequencing the genomes of 1000 actinobacteria strains.</title>
        <authorList>
            <person name="Klenk H.-P."/>
        </authorList>
    </citation>
    <scope>NUCLEOTIDE SEQUENCE [LARGE SCALE GENOMIC DNA]</scope>
    <source>
        <strain evidence="7 8">DSM 19426</strain>
    </source>
</reference>
<evidence type="ECO:0000259" key="5">
    <source>
        <dbReference type="Pfam" id="PF03446"/>
    </source>
</evidence>
<dbReference type="PIRSF" id="PIRSF000103">
    <property type="entry name" value="HIBADH"/>
    <property type="match status" value="1"/>
</dbReference>
<dbReference type="Gene3D" id="3.40.50.720">
    <property type="entry name" value="NAD(P)-binding Rossmann-like Domain"/>
    <property type="match status" value="1"/>
</dbReference>
<evidence type="ECO:0000259" key="6">
    <source>
        <dbReference type="Pfam" id="PF14833"/>
    </source>
</evidence>
<dbReference type="InterPro" id="IPR036291">
    <property type="entry name" value="NAD(P)-bd_dom_sf"/>
</dbReference>
<protein>
    <submittedName>
        <fullName evidence="7">3-hydroxyisobutyrate dehydrogenase</fullName>
        <ecNumber evidence="7">1.1.1.31</ecNumber>
    </submittedName>
</protein>
<dbReference type="PANTHER" id="PTHR43580:SF2">
    <property type="entry name" value="CYTOKINE-LIKE NUCLEAR FACTOR N-PAC"/>
    <property type="match status" value="1"/>
</dbReference>
<evidence type="ECO:0000313" key="8">
    <source>
        <dbReference type="Proteomes" id="UP001183648"/>
    </source>
</evidence>
<sequence length="288" mass="30163">MTRLTVAVLGTGIMGAAMARSLAREGHTVRVWNRSPEKAQAVEQEGITAVGSVREAVRKADAVLTVLFDADSVLAVTDDIVDALRLDAVWLQVSTVGPEGARRIAKEVPQAHERLLDAPVLGTRQPAEDGKLVVLLSGPKKARARAEPVLEAIGSRTVVVGKEVGQASALKLACNSWVATVNAGTAQALALAQGMGVDPALFLEAVKGGPVDAPYVQLKGALMIEQDWDTPSFAVDGVRKDIALMVEAAKAADVPPKLLKALASYYERASEDGLGGADMAAVRAAFDR</sequence>
<feature type="domain" description="6-phosphogluconate dehydrogenase NADP-binding" evidence="5">
    <location>
        <begin position="5"/>
        <end position="161"/>
    </location>
</feature>
<dbReference type="SUPFAM" id="SSF51735">
    <property type="entry name" value="NAD(P)-binding Rossmann-fold domains"/>
    <property type="match status" value="1"/>
</dbReference>
<keyword evidence="2 7" id="KW-0560">Oxidoreductase</keyword>
<proteinExistence type="inferred from homology"/>
<dbReference type="EC" id="1.1.1.31" evidence="7"/>
<evidence type="ECO:0000256" key="4">
    <source>
        <dbReference type="SAM" id="SignalP"/>
    </source>
</evidence>
<dbReference type="InterPro" id="IPR051265">
    <property type="entry name" value="HIBADH-related_NP60_sf"/>
</dbReference>